<evidence type="ECO:0000256" key="2">
    <source>
        <dbReference type="ARBA" id="ARBA00023125"/>
    </source>
</evidence>
<dbReference type="SMART" id="SM00866">
    <property type="entry name" value="UTRA"/>
    <property type="match status" value="1"/>
</dbReference>
<dbReference type="InterPro" id="IPR028978">
    <property type="entry name" value="Chorismate_lyase_/UTRA_dom_sf"/>
</dbReference>
<keyword evidence="6" id="KW-1185">Reference proteome</keyword>
<name>A0ABX8TWN6_9ACTN</name>
<evidence type="ECO:0000259" key="4">
    <source>
        <dbReference type="PROSITE" id="PS50949"/>
    </source>
</evidence>
<dbReference type="Proteomes" id="UP000824681">
    <property type="component" value="Chromosome"/>
</dbReference>
<dbReference type="CDD" id="cd07377">
    <property type="entry name" value="WHTH_GntR"/>
    <property type="match status" value="1"/>
</dbReference>
<dbReference type="SUPFAM" id="SSF64288">
    <property type="entry name" value="Chorismate lyase-like"/>
    <property type="match status" value="1"/>
</dbReference>
<reference evidence="5 6" key="1">
    <citation type="journal article" date="2021" name="ACS Chem. Biol.">
        <title>Genomic-Led Discovery of a Novel Glycopeptide Antibiotic by Nonomuraea coxensis DSM 45129.</title>
        <authorList>
            <person name="Yushchuk O."/>
            <person name="Vior N.M."/>
            <person name="Andreo-Vidal A."/>
            <person name="Berini F."/>
            <person name="Ruckert C."/>
            <person name="Busche T."/>
            <person name="Binda E."/>
            <person name="Kalinowski J."/>
            <person name="Truman A.W."/>
            <person name="Marinelli F."/>
        </authorList>
    </citation>
    <scope>NUCLEOTIDE SEQUENCE [LARGE SCALE GENOMIC DNA]</scope>
    <source>
        <strain evidence="5 6">DSM 45129</strain>
    </source>
</reference>
<dbReference type="Pfam" id="PF00392">
    <property type="entry name" value="GntR"/>
    <property type="match status" value="1"/>
</dbReference>
<accession>A0ABX8TWN6</accession>
<dbReference type="PROSITE" id="PS50949">
    <property type="entry name" value="HTH_GNTR"/>
    <property type="match status" value="1"/>
</dbReference>
<evidence type="ECO:0000313" key="5">
    <source>
        <dbReference type="EMBL" id="QYC39907.1"/>
    </source>
</evidence>
<dbReference type="SMART" id="SM00345">
    <property type="entry name" value="HTH_GNTR"/>
    <property type="match status" value="1"/>
</dbReference>
<dbReference type="InterPro" id="IPR036390">
    <property type="entry name" value="WH_DNA-bd_sf"/>
</dbReference>
<keyword evidence="3" id="KW-0804">Transcription</keyword>
<dbReference type="InterPro" id="IPR036388">
    <property type="entry name" value="WH-like_DNA-bd_sf"/>
</dbReference>
<proteinExistence type="predicted"/>
<keyword evidence="2" id="KW-0238">DNA-binding</keyword>
<dbReference type="Gene3D" id="3.40.1410.10">
    <property type="entry name" value="Chorismate lyase-like"/>
    <property type="match status" value="1"/>
</dbReference>
<dbReference type="InterPro" id="IPR000524">
    <property type="entry name" value="Tscrpt_reg_HTH_GntR"/>
</dbReference>
<dbReference type="RefSeq" id="WP_020545332.1">
    <property type="nucleotide sequence ID" value="NZ_CP068985.1"/>
</dbReference>
<evidence type="ECO:0000313" key="6">
    <source>
        <dbReference type="Proteomes" id="UP000824681"/>
    </source>
</evidence>
<dbReference type="SUPFAM" id="SSF46785">
    <property type="entry name" value="Winged helix' DNA-binding domain"/>
    <property type="match status" value="1"/>
</dbReference>
<dbReference type="InterPro" id="IPR050679">
    <property type="entry name" value="Bact_HTH_transcr_reg"/>
</dbReference>
<dbReference type="PANTHER" id="PTHR44846">
    <property type="entry name" value="MANNOSYL-D-GLYCERATE TRANSPORT/METABOLISM SYSTEM REPRESSOR MNGR-RELATED"/>
    <property type="match status" value="1"/>
</dbReference>
<organism evidence="5 6">
    <name type="scientific">Nonomuraea coxensis DSM 45129</name>
    <dbReference type="NCBI Taxonomy" id="1122611"/>
    <lineage>
        <taxon>Bacteria</taxon>
        <taxon>Bacillati</taxon>
        <taxon>Actinomycetota</taxon>
        <taxon>Actinomycetes</taxon>
        <taxon>Streptosporangiales</taxon>
        <taxon>Streptosporangiaceae</taxon>
        <taxon>Nonomuraea</taxon>
    </lineage>
</organism>
<dbReference type="InterPro" id="IPR011663">
    <property type="entry name" value="UTRA"/>
</dbReference>
<protein>
    <submittedName>
        <fullName evidence="5">HTH-type transcriptional repressor DasR</fullName>
    </submittedName>
</protein>
<keyword evidence="1" id="KW-0805">Transcription regulation</keyword>
<gene>
    <name evidence="5" type="primary">dasR1</name>
    <name evidence="5" type="ORF">Nocox_11445</name>
</gene>
<evidence type="ECO:0000256" key="3">
    <source>
        <dbReference type="ARBA" id="ARBA00023163"/>
    </source>
</evidence>
<dbReference type="PANTHER" id="PTHR44846:SF17">
    <property type="entry name" value="GNTR-FAMILY TRANSCRIPTIONAL REGULATOR"/>
    <property type="match status" value="1"/>
</dbReference>
<dbReference type="EMBL" id="CP068985">
    <property type="protein sequence ID" value="QYC39907.1"/>
    <property type="molecule type" value="Genomic_DNA"/>
</dbReference>
<sequence length="271" mass="29884">MRVYALLNQERRFEEVAVTERIPAYERIADHLRQKIRAGDLAAGSRLSPHRVMAEEYGVSEIIIRRAMDLLRTEGLIESRRGSGTFVRPSSPVRRISMDRYLADKGPQAEPRTSFTKDQGIAWSQYRLDKAFAWIEADERLAGLFGVPAGTRVLERRFVFYALGAPSQLSRSCLLASDVEGMPVADPANEPWPGGNIGQLRSLGIEVNGGIVEETAVRMPTPEEAGLLGIGAGVPVFAITRQMFSDGRVVEVADPIVIPGDRAVRIDRISV</sequence>
<dbReference type="Pfam" id="PF07702">
    <property type="entry name" value="UTRA"/>
    <property type="match status" value="1"/>
</dbReference>
<evidence type="ECO:0000256" key="1">
    <source>
        <dbReference type="ARBA" id="ARBA00023015"/>
    </source>
</evidence>
<feature type="domain" description="HTH gntR-type" evidence="4">
    <location>
        <begin position="22"/>
        <end position="90"/>
    </location>
</feature>
<dbReference type="Gene3D" id="1.10.10.10">
    <property type="entry name" value="Winged helix-like DNA-binding domain superfamily/Winged helix DNA-binding domain"/>
    <property type="match status" value="1"/>
</dbReference>